<dbReference type="RefSeq" id="WP_270026018.1">
    <property type="nucleotide sequence ID" value="NZ_JAPDDP010000025.1"/>
</dbReference>
<protein>
    <submittedName>
        <fullName evidence="2">Uncharacterized protein</fullName>
    </submittedName>
</protein>
<evidence type="ECO:0000313" key="3">
    <source>
        <dbReference type="Proteomes" id="UP001147653"/>
    </source>
</evidence>
<dbReference type="Proteomes" id="UP001147653">
    <property type="component" value="Unassembled WGS sequence"/>
</dbReference>
<keyword evidence="1" id="KW-1133">Transmembrane helix</keyword>
<evidence type="ECO:0000313" key="2">
    <source>
        <dbReference type="EMBL" id="MDA0181669.1"/>
    </source>
</evidence>
<organism evidence="2 3">
    <name type="scientific">Solirubrobacter phytolaccae</name>
    <dbReference type="NCBI Taxonomy" id="1404360"/>
    <lineage>
        <taxon>Bacteria</taxon>
        <taxon>Bacillati</taxon>
        <taxon>Actinomycetota</taxon>
        <taxon>Thermoleophilia</taxon>
        <taxon>Solirubrobacterales</taxon>
        <taxon>Solirubrobacteraceae</taxon>
        <taxon>Solirubrobacter</taxon>
    </lineage>
</organism>
<feature type="transmembrane region" description="Helical" evidence="1">
    <location>
        <begin position="68"/>
        <end position="87"/>
    </location>
</feature>
<proteinExistence type="predicted"/>
<accession>A0A9X3S815</accession>
<dbReference type="EMBL" id="JAPDDP010000025">
    <property type="protein sequence ID" value="MDA0181669.1"/>
    <property type="molecule type" value="Genomic_DNA"/>
</dbReference>
<dbReference type="AlphaFoldDB" id="A0A9X3S815"/>
<gene>
    <name evidence="2" type="ORF">OJ997_15290</name>
</gene>
<keyword evidence="1" id="KW-0812">Transmembrane</keyword>
<reference evidence="2" key="1">
    <citation type="submission" date="2022-10" db="EMBL/GenBank/DDBJ databases">
        <title>The WGS of Solirubrobacter phytolaccae KCTC 29190.</title>
        <authorList>
            <person name="Jiang Z."/>
        </authorList>
    </citation>
    <scope>NUCLEOTIDE SEQUENCE</scope>
    <source>
        <strain evidence="2">KCTC 29190</strain>
    </source>
</reference>
<sequence length="136" mass="14033">MTRTFLGATTAAAALALTAALQLTHEQSSESTTIGGTQHLIVALLSITLLALVPVIHRLGKLGAPRVALVPIVAQVILGALATVSNVKGEDPSFFAAVAAPANLAILGGWIALAVILRRREAIPTWPSPCRWPTSG</sequence>
<comment type="caution">
    <text evidence="2">The sequence shown here is derived from an EMBL/GenBank/DDBJ whole genome shotgun (WGS) entry which is preliminary data.</text>
</comment>
<keyword evidence="1" id="KW-0472">Membrane</keyword>
<keyword evidence="3" id="KW-1185">Reference proteome</keyword>
<evidence type="ECO:0000256" key="1">
    <source>
        <dbReference type="SAM" id="Phobius"/>
    </source>
</evidence>
<feature type="transmembrane region" description="Helical" evidence="1">
    <location>
        <begin position="93"/>
        <end position="117"/>
    </location>
</feature>
<name>A0A9X3S815_9ACTN</name>
<feature type="transmembrane region" description="Helical" evidence="1">
    <location>
        <begin position="36"/>
        <end position="56"/>
    </location>
</feature>